<dbReference type="InterPro" id="IPR002616">
    <property type="entry name" value="tRNA_ribo_trans-like"/>
</dbReference>
<name>A0A0A8USM6_LEGHA</name>
<dbReference type="SUPFAM" id="SSF51713">
    <property type="entry name" value="tRNA-guanine transglycosylase"/>
    <property type="match status" value="1"/>
</dbReference>
<proteinExistence type="predicted"/>
<dbReference type="RefSeq" id="WP_052673586.1">
    <property type="nucleotide sequence ID" value="NZ_LN681225.1"/>
</dbReference>
<dbReference type="GO" id="GO:0005829">
    <property type="term" value="C:cytosol"/>
    <property type="evidence" value="ECO:0007669"/>
    <property type="project" value="TreeGrafter"/>
</dbReference>
<accession>A0A0A8USM6</accession>
<gene>
    <name evidence="3" type="primary">tgt</name>
    <name evidence="3" type="ORF">LHA_1006</name>
</gene>
<evidence type="ECO:0000256" key="1">
    <source>
        <dbReference type="ARBA" id="ARBA00022833"/>
    </source>
</evidence>
<keyword evidence="1" id="KW-0862">Zinc</keyword>
<dbReference type="Pfam" id="PF01702">
    <property type="entry name" value="TGT"/>
    <property type="match status" value="1"/>
</dbReference>
<dbReference type="HOGENOM" id="CLU_996750_0_0_6"/>
<sequence>MNQPMKSLPFFIPVLTTEAGNCLTMANWQEIGIQAVSCYLESLLLKPGISLLENLLNLKSYIPWQGFLILNAALRLANKQGDYVIRSPFDGSILRIAKEDIYSLIEKLQPDAVILPSDFDARRLASLAKATKTFVVPEINSDEHFGWYLSYEQSTSFTALQTKIERYNTKPIYLTGDFDLEQLKALAQYESLMVESNLPSQLAFSGKVYGGGEVLDLLAEEMTHQHVVIDSNCGCPTCQQQFTRAYLHHLINHTPLLCQRFLIQHNGYYCQNYS</sequence>
<dbReference type="GO" id="GO:0006400">
    <property type="term" value="P:tRNA modification"/>
    <property type="evidence" value="ECO:0007669"/>
    <property type="project" value="InterPro"/>
</dbReference>
<keyword evidence="4" id="KW-1185">Reference proteome</keyword>
<dbReference type="AlphaFoldDB" id="A0A0A8USM6"/>
<dbReference type="OrthoDB" id="5647128at2"/>
<evidence type="ECO:0000313" key="4">
    <source>
        <dbReference type="Proteomes" id="UP000032803"/>
    </source>
</evidence>
<dbReference type="GO" id="GO:0008479">
    <property type="term" value="F:tRNA-guanosine(34) queuine transglycosylase activity"/>
    <property type="evidence" value="ECO:0007669"/>
    <property type="project" value="TreeGrafter"/>
</dbReference>
<dbReference type="Proteomes" id="UP000032803">
    <property type="component" value="Chromosome I"/>
</dbReference>
<evidence type="ECO:0000313" key="3">
    <source>
        <dbReference type="EMBL" id="CEK10067.1"/>
    </source>
</evidence>
<dbReference type="KEGG" id="lha:LHA_1006"/>
<dbReference type="STRING" id="449.LHA_1006"/>
<evidence type="ECO:0000259" key="2">
    <source>
        <dbReference type="Pfam" id="PF01702"/>
    </source>
</evidence>
<protein>
    <submittedName>
        <fullName evidence="3">Queuine tRNA-ribosyltransferase</fullName>
    </submittedName>
</protein>
<keyword evidence="3" id="KW-0808">Transferase</keyword>
<dbReference type="InterPro" id="IPR036511">
    <property type="entry name" value="TGT-like_sf"/>
</dbReference>
<reference evidence="4" key="1">
    <citation type="submission" date="2014-09" db="EMBL/GenBank/DDBJ databases">
        <authorList>
            <person name="Gomez-Valero L."/>
        </authorList>
    </citation>
    <scope>NUCLEOTIDE SEQUENCE [LARGE SCALE GENOMIC DNA]</scope>
    <source>
        <strain evidence="4">ATCC35250</strain>
    </source>
</reference>
<feature type="domain" description="tRNA-guanine(15) transglycosylase-like" evidence="2">
    <location>
        <begin position="168"/>
        <end position="272"/>
    </location>
</feature>
<organism evidence="3 4">
    <name type="scientific">Legionella hackeliae</name>
    <dbReference type="NCBI Taxonomy" id="449"/>
    <lineage>
        <taxon>Bacteria</taxon>
        <taxon>Pseudomonadati</taxon>
        <taxon>Pseudomonadota</taxon>
        <taxon>Gammaproteobacteria</taxon>
        <taxon>Legionellales</taxon>
        <taxon>Legionellaceae</taxon>
        <taxon>Legionella</taxon>
    </lineage>
</organism>
<dbReference type="PANTHER" id="PTHR43530:SF1">
    <property type="entry name" value="QUEUINE TRNA-RIBOSYLTRANSFERASE CATALYTIC SUBUNIT 1"/>
    <property type="match status" value="1"/>
</dbReference>
<dbReference type="EMBL" id="LN681225">
    <property type="protein sequence ID" value="CEK10067.1"/>
    <property type="molecule type" value="Genomic_DNA"/>
</dbReference>
<dbReference type="PATRIC" id="fig|449.7.peg.3085"/>
<dbReference type="PANTHER" id="PTHR43530">
    <property type="entry name" value="QUEUINE TRNA-RIBOSYLTRANSFERASE CATALYTIC SUBUNIT 1"/>
    <property type="match status" value="1"/>
</dbReference>
<dbReference type="Gene3D" id="3.20.20.105">
    <property type="entry name" value="Queuine tRNA-ribosyltransferase-like"/>
    <property type="match status" value="2"/>
</dbReference>